<dbReference type="STRING" id="762968.HMPREF9441_01055"/>
<dbReference type="Proteomes" id="UP000003598">
    <property type="component" value="Unassembled WGS sequence"/>
</dbReference>
<dbReference type="EMBL" id="AFFY01000016">
    <property type="protein sequence ID" value="EHH01007.1"/>
    <property type="molecule type" value="Genomic_DNA"/>
</dbReference>
<reference evidence="1 2" key="1">
    <citation type="submission" date="2011-03" db="EMBL/GenBank/DDBJ databases">
        <authorList>
            <person name="Weinstock G."/>
            <person name="Sodergren E."/>
            <person name="Clifton S."/>
            <person name="Fulton L."/>
            <person name="Fulton B."/>
            <person name="Courtney L."/>
            <person name="Fronick C."/>
            <person name="Harrison M."/>
            <person name="Strong C."/>
            <person name="Farmer C."/>
            <person name="Delahaunty K."/>
            <person name="Markovic C."/>
            <person name="Hall O."/>
            <person name="Minx P."/>
            <person name="Tomlinson C."/>
            <person name="Mitreva M."/>
            <person name="Hou S."/>
            <person name="Chen J."/>
            <person name="Wollam A."/>
            <person name="Pepin K.H."/>
            <person name="Johnson M."/>
            <person name="Bhonagiri V."/>
            <person name="Zhang X."/>
            <person name="Suruliraj S."/>
            <person name="Warren W."/>
            <person name="Chinwalla A."/>
            <person name="Mardis E.R."/>
            <person name="Wilson R.K."/>
        </authorList>
    </citation>
    <scope>NUCLEOTIDE SEQUENCE [LARGE SCALE GENOMIC DNA]</scope>
    <source>
        <strain evidence="1 2">YIT 11840</strain>
    </source>
</reference>
<keyword evidence="2" id="KW-1185">Reference proteome</keyword>
<dbReference type="HOGENOM" id="CLU_2863743_0_0_10"/>
<organism evidence="1 2">
    <name type="scientific">Paraprevotella clara YIT 11840</name>
    <dbReference type="NCBI Taxonomy" id="762968"/>
    <lineage>
        <taxon>Bacteria</taxon>
        <taxon>Pseudomonadati</taxon>
        <taxon>Bacteroidota</taxon>
        <taxon>Bacteroidia</taxon>
        <taxon>Bacteroidales</taxon>
        <taxon>Prevotellaceae</taxon>
        <taxon>Paraprevotella</taxon>
    </lineage>
</organism>
<proteinExistence type="predicted"/>
<gene>
    <name evidence="1" type="ORF">HMPREF9441_01055</name>
</gene>
<name>G5SP60_9BACT</name>
<protein>
    <submittedName>
        <fullName evidence="1">Uncharacterized protein</fullName>
    </submittedName>
</protein>
<comment type="caution">
    <text evidence="1">The sequence shown here is derived from an EMBL/GenBank/DDBJ whole genome shotgun (WGS) entry which is preliminary data.</text>
</comment>
<evidence type="ECO:0000313" key="2">
    <source>
        <dbReference type="Proteomes" id="UP000003598"/>
    </source>
</evidence>
<evidence type="ECO:0000313" key="1">
    <source>
        <dbReference type="EMBL" id="EHH01007.1"/>
    </source>
</evidence>
<dbReference type="AlphaFoldDB" id="G5SP60"/>
<accession>G5SP60</accession>
<sequence>MQFTMRKKIFRLQANEKSFAAERFHRMDKNGDECLGKGGTAGGKVCFFLYLETGKCRHPCVVLS</sequence>